<accession>A0A2K8N922</accession>
<dbReference type="Proteomes" id="UP000231932">
    <property type="component" value="Chromosome"/>
</dbReference>
<sequence length="135" mass="14942">MSKPKKKPQTGGVTRIKAACGHLISYPAAWNILANEMNRAFITVCGCECGNGHAIIVQKSGIDIVTSDNPLRLVATLDKIPVHEEVWVDESGILPFKSTANKKLIHQFMSRLSKIGPPLTGKEKRTRELTKQFFQ</sequence>
<dbReference type="KEGG" id="kyr:CVV65_13585"/>
<proteinExistence type="predicted"/>
<protein>
    <submittedName>
        <fullName evidence="1">Uncharacterized protein</fullName>
    </submittedName>
</protein>
<dbReference type="AlphaFoldDB" id="A0A2K8N922"/>
<keyword evidence="2" id="KW-1185">Reference proteome</keyword>
<gene>
    <name evidence="1" type="ORF">CVV65_13585</name>
</gene>
<organism evidence="1 2">
    <name type="scientific">Kyrpidia spormannii</name>
    <dbReference type="NCBI Taxonomy" id="2055160"/>
    <lineage>
        <taxon>Bacteria</taxon>
        <taxon>Bacillati</taxon>
        <taxon>Bacillota</taxon>
        <taxon>Bacilli</taxon>
        <taxon>Bacillales</taxon>
        <taxon>Alicyclobacillaceae</taxon>
        <taxon>Kyrpidia</taxon>
    </lineage>
</organism>
<dbReference type="RefSeq" id="WP_100668589.1">
    <property type="nucleotide sequence ID" value="NZ_CP024955.1"/>
</dbReference>
<name>A0A2K8N922_9BACL</name>
<dbReference type="EMBL" id="CP024955">
    <property type="protein sequence ID" value="ATY85831.1"/>
    <property type="molecule type" value="Genomic_DNA"/>
</dbReference>
<evidence type="ECO:0000313" key="2">
    <source>
        <dbReference type="Proteomes" id="UP000231932"/>
    </source>
</evidence>
<evidence type="ECO:0000313" key="1">
    <source>
        <dbReference type="EMBL" id="ATY85831.1"/>
    </source>
</evidence>
<reference evidence="2" key="1">
    <citation type="submission" date="2017-11" db="EMBL/GenBank/DDBJ databases">
        <title>Complete Genome Sequence of Kyrpidia sp. Strain EA-1, a thermophilic, hydrogen-oxidizing Bacterium, isolated from the Azores.</title>
        <authorList>
            <person name="Reiner J.E."/>
            <person name="Lapp C.J."/>
            <person name="Bunk B."/>
            <person name="Gescher J."/>
        </authorList>
    </citation>
    <scope>NUCLEOTIDE SEQUENCE [LARGE SCALE GENOMIC DNA]</scope>
    <source>
        <strain evidence="2">EA-1</strain>
    </source>
</reference>